<evidence type="ECO:0000313" key="1">
    <source>
        <dbReference type="EMBL" id="EMD86778.1"/>
    </source>
</evidence>
<feature type="non-terminal residue" evidence="1">
    <location>
        <position position="1"/>
    </location>
</feature>
<sequence>NTKRGMSESEPPISVKTEAEVFISDGSKFAGIDWERSLRGRLEEVVHYGLTILPYEEIFCLATKEASSKPWPAPELQRYLIGQLRHHVDSGCAGRILQRRRDLHFGYAEAFLTQFCLALENCCTNIRQQSQRDEDDKREEILWVYAPRQTEQPCITRRLPSSITDPINTILKTLLKLDTFGEDTLQIRGGEANAGQTLNLDALTEAWRREGYHEHLLRRYACYRMIKQAPSRQREVNLFVSQLFDKPWEKRSWDRVANRIDEPDLRIHYLR</sequence>
<dbReference type="HOGENOM" id="CLU_1028765_0_0_1"/>
<proteinExistence type="predicted"/>
<accession>M2UFL1</accession>
<gene>
    <name evidence="1" type="ORF">COCHEDRAFT_1115160</name>
</gene>
<evidence type="ECO:0000313" key="2">
    <source>
        <dbReference type="Proteomes" id="UP000016936"/>
    </source>
</evidence>
<keyword evidence="2" id="KW-1185">Reference proteome</keyword>
<organism evidence="1 2">
    <name type="scientific">Cochliobolus heterostrophus (strain C5 / ATCC 48332 / race O)</name>
    <name type="common">Southern corn leaf blight fungus</name>
    <name type="synonym">Bipolaris maydis</name>
    <dbReference type="NCBI Taxonomy" id="701091"/>
    <lineage>
        <taxon>Eukaryota</taxon>
        <taxon>Fungi</taxon>
        <taxon>Dikarya</taxon>
        <taxon>Ascomycota</taxon>
        <taxon>Pezizomycotina</taxon>
        <taxon>Dothideomycetes</taxon>
        <taxon>Pleosporomycetidae</taxon>
        <taxon>Pleosporales</taxon>
        <taxon>Pleosporineae</taxon>
        <taxon>Pleosporaceae</taxon>
        <taxon>Bipolaris</taxon>
    </lineage>
</organism>
<protein>
    <submittedName>
        <fullName evidence="1">Uncharacterized protein</fullName>
    </submittedName>
</protein>
<dbReference type="EMBL" id="KB445584">
    <property type="protein sequence ID" value="EMD86778.1"/>
    <property type="molecule type" value="Genomic_DNA"/>
</dbReference>
<name>M2UFL1_COCH5</name>
<dbReference type="OrthoDB" id="3694426at2759"/>
<dbReference type="AlphaFoldDB" id="M2UFL1"/>
<dbReference type="Proteomes" id="UP000016936">
    <property type="component" value="Unassembled WGS sequence"/>
</dbReference>
<reference evidence="1 2" key="1">
    <citation type="journal article" date="2012" name="PLoS Pathog.">
        <title>Diverse lifestyles and strategies of plant pathogenesis encoded in the genomes of eighteen Dothideomycetes fungi.</title>
        <authorList>
            <person name="Ohm R.A."/>
            <person name="Feau N."/>
            <person name="Henrissat B."/>
            <person name="Schoch C.L."/>
            <person name="Horwitz B.A."/>
            <person name="Barry K.W."/>
            <person name="Condon B.J."/>
            <person name="Copeland A.C."/>
            <person name="Dhillon B."/>
            <person name="Glaser F."/>
            <person name="Hesse C.N."/>
            <person name="Kosti I."/>
            <person name="LaButti K."/>
            <person name="Lindquist E.A."/>
            <person name="Lucas S."/>
            <person name="Salamov A.A."/>
            <person name="Bradshaw R.E."/>
            <person name="Ciuffetti L."/>
            <person name="Hamelin R.C."/>
            <person name="Kema G.H.J."/>
            <person name="Lawrence C."/>
            <person name="Scott J.A."/>
            <person name="Spatafora J.W."/>
            <person name="Turgeon B.G."/>
            <person name="de Wit P.J.G.M."/>
            <person name="Zhong S."/>
            <person name="Goodwin S.B."/>
            <person name="Grigoriev I.V."/>
        </authorList>
    </citation>
    <scope>NUCLEOTIDE SEQUENCE [LARGE SCALE GENOMIC DNA]</scope>
    <source>
        <strain evidence="2">C5 / ATCC 48332 / race O</strain>
    </source>
</reference>
<dbReference type="OMA" id="QLFDKPW"/>
<reference evidence="2" key="2">
    <citation type="journal article" date="2013" name="PLoS Genet.">
        <title>Comparative genome structure, secondary metabolite, and effector coding capacity across Cochliobolus pathogens.</title>
        <authorList>
            <person name="Condon B.J."/>
            <person name="Leng Y."/>
            <person name="Wu D."/>
            <person name="Bushley K.E."/>
            <person name="Ohm R.A."/>
            <person name="Otillar R."/>
            <person name="Martin J."/>
            <person name="Schackwitz W."/>
            <person name="Grimwood J."/>
            <person name="MohdZainudin N."/>
            <person name="Xue C."/>
            <person name="Wang R."/>
            <person name="Manning V.A."/>
            <person name="Dhillon B."/>
            <person name="Tu Z.J."/>
            <person name="Steffenson B.J."/>
            <person name="Salamov A."/>
            <person name="Sun H."/>
            <person name="Lowry S."/>
            <person name="LaButti K."/>
            <person name="Han J."/>
            <person name="Copeland A."/>
            <person name="Lindquist E."/>
            <person name="Barry K."/>
            <person name="Schmutz J."/>
            <person name="Baker S.E."/>
            <person name="Ciuffetti L.M."/>
            <person name="Grigoriev I.V."/>
            <person name="Zhong S."/>
            <person name="Turgeon B.G."/>
        </authorList>
    </citation>
    <scope>NUCLEOTIDE SEQUENCE [LARGE SCALE GENOMIC DNA]</scope>
    <source>
        <strain evidence="2">C5 / ATCC 48332 / race O</strain>
    </source>
</reference>